<organism evidence="1 2">
    <name type="scientific">Melipona quadrifasciata</name>
    <dbReference type="NCBI Taxonomy" id="166423"/>
    <lineage>
        <taxon>Eukaryota</taxon>
        <taxon>Metazoa</taxon>
        <taxon>Ecdysozoa</taxon>
        <taxon>Arthropoda</taxon>
        <taxon>Hexapoda</taxon>
        <taxon>Insecta</taxon>
        <taxon>Pterygota</taxon>
        <taxon>Neoptera</taxon>
        <taxon>Endopterygota</taxon>
        <taxon>Hymenoptera</taxon>
        <taxon>Apocrita</taxon>
        <taxon>Aculeata</taxon>
        <taxon>Apoidea</taxon>
        <taxon>Anthophila</taxon>
        <taxon>Apidae</taxon>
        <taxon>Melipona</taxon>
    </lineage>
</organism>
<dbReference type="AlphaFoldDB" id="A0A0M8ZV78"/>
<evidence type="ECO:0000313" key="1">
    <source>
        <dbReference type="EMBL" id="KOX70219.1"/>
    </source>
</evidence>
<evidence type="ECO:0000313" key="2">
    <source>
        <dbReference type="Proteomes" id="UP000053105"/>
    </source>
</evidence>
<dbReference type="Proteomes" id="UP000053105">
    <property type="component" value="Unassembled WGS sequence"/>
</dbReference>
<reference evidence="1 2" key="1">
    <citation type="submission" date="2015-07" db="EMBL/GenBank/DDBJ databases">
        <title>The genome of Melipona quadrifasciata.</title>
        <authorList>
            <person name="Pan H."/>
            <person name="Kapheim K."/>
        </authorList>
    </citation>
    <scope>NUCLEOTIDE SEQUENCE [LARGE SCALE GENOMIC DNA]</scope>
    <source>
        <strain evidence="1">0111107301</strain>
        <tissue evidence="1">Whole body</tissue>
    </source>
</reference>
<proteinExistence type="predicted"/>
<accession>A0A0M8ZV78</accession>
<name>A0A0M8ZV78_9HYME</name>
<protein>
    <submittedName>
        <fullName evidence="1">Uncharacterized protein</fullName>
    </submittedName>
</protein>
<keyword evidence="2" id="KW-1185">Reference proteome</keyword>
<dbReference type="EMBL" id="KQ435874">
    <property type="protein sequence ID" value="KOX70219.1"/>
    <property type="molecule type" value="Genomic_DNA"/>
</dbReference>
<dbReference type="STRING" id="166423.A0A0M8ZV78"/>
<sequence length="153" mass="17768">MRALTSLAGSYDTSVWDDKNKTNPSEGLRASLETEKLDNSPNIWQYLNYIAYRKIPNNKLRLSMGNHKENRDRIQVYGFNAELYHNMSEAQHKSQGLVAISLMVQIFFYRHSLFKCTVFHRAKGRARKSVGETLHPELQIITSVFNKVKYRGE</sequence>
<dbReference type="OrthoDB" id="5978072at2759"/>
<gene>
    <name evidence="1" type="ORF">WN51_05655</name>
</gene>